<protein>
    <submittedName>
        <fullName evidence="2">Uncharacterized protein</fullName>
    </submittedName>
</protein>
<sequence>MPSPSFAKSRGRDKLRVALASLEYKMLNRSDRMDLITGRITSPRVPPHRRGITPQKGCLRETSPWNQDVTADSKAISFADDVARCVISGRALPHTTGDGRVWKNGPRPREKHGHGKKKDVTEAMDGTSPDEKREVKDGKAKEDEPDEEEERDREIERQLRQANLQRRLHNRASVRRKARLRELRSTGNEQT</sequence>
<gene>
    <name evidence="2" type="ORF">E0L32_000390</name>
</gene>
<dbReference type="GeneID" id="41967837"/>
<dbReference type="RefSeq" id="XP_030997767.1">
    <property type="nucleotide sequence ID" value="XM_031138260.1"/>
</dbReference>
<accession>A0A507BA30</accession>
<reference evidence="2 3" key="1">
    <citation type="submission" date="2019-06" db="EMBL/GenBank/DDBJ databases">
        <title>Draft genome sequence of the filamentous fungus Phialemoniopsis curvata isolated from diesel fuel.</title>
        <authorList>
            <person name="Varaljay V.A."/>
            <person name="Lyon W.J."/>
            <person name="Crouch A.L."/>
            <person name="Drake C.E."/>
            <person name="Hollomon J.M."/>
            <person name="Nadeau L.J."/>
            <person name="Nunn H.S."/>
            <person name="Stevenson B.S."/>
            <person name="Bojanowski C.L."/>
            <person name="Crookes-Goodson W.J."/>
        </authorList>
    </citation>
    <scope>NUCLEOTIDE SEQUENCE [LARGE SCALE GENOMIC DNA]</scope>
    <source>
        <strain evidence="2 3">D216</strain>
    </source>
</reference>
<dbReference type="Proteomes" id="UP000319257">
    <property type="component" value="Unassembled WGS sequence"/>
</dbReference>
<dbReference type="InParanoid" id="A0A507BA30"/>
<comment type="caution">
    <text evidence="2">The sequence shown here is derived from an EMBL/GenBank/DDBJ whole genome shotgun (WGS) entry which is preliminary data.</text>
</comment>
<evidence type="ECO:0000313" key="2">
    <source>
        <dbReference type="EMBL" id="TPX16056.1"/>
    </source>
</evidence>
<feature type="region of interest" description="Disordered" evidence="1">
    <location>
        <begin position="92"/>
        <end position="191"/>
    </location>
</feature>
<keyword evidence="3" id="KW-1185">Reference proteome</keyword>
<organism evidence="2 3">
    <name type="scientific">Thyridium curvatum</name>
    <dbReference type="NCBI Taxonomy" id="1093900"/>
    <lineage>
        <taxon>Eukaryota</taxon>
        <taxon>Fungi</taxon>
        <taxon>Dikarya</taxon>
        <taxon>Ascomycota</taxon>
        <taxon>Pezizomycotina</taxon>
        <taxon>Sordariomycetes</taxon>
        <taxon>Sordariomycetidae</taxon>
        <taxon>Thyridiales</taxon>
        <taxon>Thyridiaceae</taxon>
        <taxon>Thyridium</taxon>
    </lineage>
</organism>
<evidence type="ECO:0000256" key="1">
    <source>
        <dbReference type="SAM" id="MobiDB-lite"/>
    </source>
</evidence>
<proteinExistence type="predicted"/>
<dbReference type="AlphaFoldDB" id="A0A507BA30"/>
<evidence type="ECO:0000313" key="3">
    <source>
        <dbReference type="Proteomes" id="UP000319257"/>
    </source>
</evidence>
<dbReference type="EMBL" id="SKBQ01000001">
    <property type="protein sequence ID" value="TPX16056.1"/>
    <property type="molecule type" value="Genomic_DNA"/>
</dbReference>
<feature type="compositionally biased region" description="Basic and acidic residues" evidence="1">
    <location>
        <begin position="129"/>
        <end position="142"/>
    </location>
</feature>
<name>A0A507BA30_9PEZI</name>
<feature type="compositionally biased region" description="Basic residues" evidence="1">
    <location>
        <begin position="166"/>
        <end position="179"/>
    </location>
</feature>
<feature type="region of interest" description="Disordered" evidence="1">
    <location>
        <begin position="38"/>
        <end position="63"/>
    </location>
</feature>